<dbReference type="PANTHER" id="PTHR12358:SF105">
    <property type="entry name" value="DAGKC DOMAIN-CONTAINING PROTEIN"/>
    <property type="match status" value="1"/>
</dbReference>
<accession>B0CT74</accession>
<dbReference type="HOGENOM" id="CLU_048757_0_0_1"/>
<dbReference type="GO" id="GO:0005737">
    <property type="term" value="C:cytoplasm"/>
    <property type="evidence" value="ECO:0007669"/>
    <property type="project" value="TreeGrafter"/>
</dbReference>
<dbReference type="GeneID" id="6070778"/>
<dbReference type="EMBL" id="DS547092">
    <property type="protein sequence ID" value="EDR14411.1"/>
    <property type="molecule type" value="Genomic_DNA"/>
</dbReference>
<dbReference type="RefSeq" id="XP_001874970.1">
    <property type="nucleotide sequence ID" value="XM_001874935.1"/>
</dbReference>
<dbReference type="GO" id="GO:0016020">
    <property type="term" value="C:membrane"/>
    <property type="evidence" value="ECO:0007669"/>
    <property type="project" value="TreeGrafter"/>
</dbReference>
<dbReference type="InterPro" id="IPR017438">
    <property type="entry name" value="ATP-NAD_kinase_N"/>
</dbReference>
<dbReference type="GO" id="GO:0001727">
    <property type="term" value="F:lipid kinase activity"/>
    <property type="evidence" value="ECO:0007669"/>
    <property type="project" value="TreeGrafter"/>
</dbReference>
<dbReference type="InterPro" id="IPR016064">
    <property type="entry name" value="NAD/diacylglycerol_kinase_sf"/>
</dbReference>
<dbReference type="InParanoid" id="B0CT74"/>
<dbReference type="AlphaFoldDB" id="B0CT74"/>
<evidence type="ECO:0000259" key="1">
    <source>
        <dbReference type="PROSITE" id="PS50146"/>
    </source>
</evidence>
<dbReference type="SUPFAM" id="SSF111331">
    <property type="entry name" value="NAD kinase/diacylglycerol kinase-like"/>
    <property type="match status" value="1"/>
</dbReference>
<dbReference type="PANTHER" id="PTHR12358">
    <property type="entry name" value="SPHINGOSINE KINASE"/>
    <property type="match status" value="1"/>
</dbReference>
<sequence length="386" mass="41678">MPLLVLYNPVCGDKTAKSFVEGYVLPLLRHHSKQVAHVVETTSVGHAAVAVAEFCATNLDAPITVLVASGDGTLHEIINARTLPKIHLVLVPCGTANALYSSLFPPHLPIDEMNYRLQSLLSYIEGGATLPLSMAVTVMSAPVNKAQPDVIAVAAVVVSTSLHASILRDSECLREEYPGIQRFKVAAQKNSTRWYDGHVKLFPSSSTGVIQIYDLATQSFIVHPGSTVDDPNVNVDGPFSYFLSTVNVDRLEPSFRITPLARSIPSSGNTCEIVIVRPLRDPAISRDSPEERTAFAQKLWTILGEAYKDGSHINLRYDHYGEVGTEGNGPAVVEYVRCGGWEWIPDEVDEGAHLICSDGAIWNLLPGGRAVCSATTQDGAGFAIYG</sequence>
<keyword evidence="3" id="KW-1185">Reference proteome</keyword>
<dbReference type="InterPro" id="IPR001206">
    <property type="entry name" value="Diacylglycerol_kinase_cat_dom"/>
</dbReference>
<reference evidence="2 3" key="1">
    <citation type="journal article" date="2008" name="Nature">
        <title>The genome of Laccaria bicolor provides insights into mycorrhizal symbiosis.</title>
        <authorList>
            <person name="Martin F."/>
            <person name="Aerts A."/>
            <person name="Ahren D."/>
            <person name="Brun A."/>
            <person name="Danchin E.G.J."/>
            <person name="Duchaussoy F."/>
            <person name="Gibon J."/>
            <person name="Kohler A."/>
            <person name="Lindquist E."/>
            <person name="Pereda V."/>
            <person name="Salamov A."/>
            <person name="Shapiro H.J."/>
            <person name="Wuyts J."/>
            <person name="Blaudez D."/>
            <person name="Buee M."/>
            <person name="Brokstein P."/>
            <person name="Canbaeck B."/>
            <person name="Cohen D."/>
            <person name="Courty P.E."/>
            <person name="Coutinho P.M."/>
            <person name="Delaruelle C."/>
            <person name="Detter J.C."/>
            <person name="Deveau A."/>
            <person name="DiFazio S."/>
            <person name="Duplessis S."/>
            <person name="Fraissinet-Tachet L."/>
            <person name="Lucic E."/>
            <person name="Frey-Klett P."/>
            <person name="Fourrey C."/>
            <person name="Feussner I."/>
            <person name="Gay G."/>
            <person name="Grimwood J."/>
            <person name="Hoegger P.J."/>
            <person name="Jain P."/>
            <person name="Kilaru S."/>
            <person name="Labbe J."/>
            <person name="Lin Y.C."/>
            <person name="Legue V."/>
            <person name="Le Tacon F."/>
            <person name="Marmeisse R."/>
            <person name="Melayah D."/>
            <person name="Montanini B."/>
            <person name="Muratet M."/>
            <person name="Nehls U."/>
            <person name="Niculita-Hirzel H."/>
            <person name="Oudot-Le Secq M.P."/>
            <person name="Peter M."/>
            <person name="Quesneville H."/>
            <person name="Rajashekar B."/>
            <person name="Reich M."/>
            <person name="Rouhier N."/>
            <person name="Schmutz J."/>
            <person name="Yin T."/>
            <person name="Chalot M."/>
            <person name="Henrissat B."/>
            <person name="Kuees U."/>
            <person name="Lucas S."/>
            <person name="Van de Peer Y."/>
            <person name="Podila G.K."/>
            <person name="Polle A."/>
            <person name="Pukkila P.J."/>
            <person name="Richardson P.M."/>
            <person name="Rouze P."/>
            <person name="Sanders I.R."/>
            <person name="Stajich J.E."/>
            <person name="Tunlid A."/>
            <person name="Tuskan G."/>
            <person name="Grigoriev I.V."/>
        </authorList>
    </citation>
    <scope>NUCLEOTIDE SEQUENCE [LARGE SCALE GENOMIC DNA]</scope>
    <source>
        <strain evidence="3">S238N-H82 / ATCC MYA-4686</strain>
    </source>
</reference>
<gene>
    <name evidence="2" type="ORF">LACBIDRAFT_306224</name>
</gene>
<organism evidence="3">
    <name type="scientific">Laccaria bicolor (strain S238N-H82 / ATCC MYA-4686)</name>
    <name type="common">Bicoloured deceiver</name>
    <name type="synonym">Laccaria laccata var. bicolor</name>
    <dbReference type="NCBI Taxonomy" id="486041"/>
    <lineage>
        <taxon>Eukaryota</taxon>
        <taxon>Fungi</taxon>
        <taxon>Dikarya</taxon>
        <taxon>Basidiomycota</taxon>
        <taxon>Agaricomycotina</taxon>
        <taxon>Agaricomycetes</taxon>
        <taxon>Agaricomycetidae</taxon>
        <taxon>Agaricales</taxon>
        <taxon>Agaricineae</taxon>
        <taxon>Hydnangiaceae</taxon>
        <taxon>Laccaria</taxon>
    </lineage>
</organism>
<dbReference type="KEGG" id="lbc:LACBIDRAFT_306224"/>
<dbReference type="OrthoDB" id="336240at2759"/>
<dbReference type="Gene3D" id="3.40.50.10330">
    <property type="entry name" value="Probable inorganic polyphosphate/atp-NAD kinase, domain 1"/>
    <property type="match status" value="1"/>
</dbReference>
<protein>
    <submittedName>
        <fullName evidence="2">Predicted protein</fullName>
    </submittedName>
</protein>
<dbReference type="InterPro" id="IPR050187">
    <property type="entry name" value="Lipid_Phosphate_FormReg"/>
</dbReference>
<name>B0CT74_LACBS</name>
<dbReference type="PROSITE" id="PS50146">
    <property type="entry name" value="DAGK"/>
    <property type="match status" value="1"/>
</dbReference>
<evidence type="ECO:0000313" key="3">
    <source>
        <dbReference type="Proteomes" id="UP000001194"/>
    </source>
</evidence>
<dbReference type="GO" id="GO:0046512">
    <property type="term" value="P:sphingosine biosynthetic process"/>
    <property type="evidence" value="ECO:0007669"/>
    <property type="project" value="TreeGrafter"/>
</dbReference>
<proteinExistence type="predicted"/>
<feature type="domain" description="DAGKc" evidence="1">
    <location>
        <begin position="1"/>
        <end position="145"/>
    </location>
</feature>
<evidence type="ECO:0000313" key="2">
    <source>
        <dbReference type="EMBL" id="EDR14411.1"/>
    </source>
</evidence>
<dbReference type="Proteomes" id="UP000001194">
    <property type="component" value="Unassembled WGS sequence"/>
</dbReference>
<dbReference type="SMART" id="SM00046">
    <property type="entry name" value="DAGKc"/>
    <property type="match status" value="1"/>
</dbReference>
<dbReference type="Pfam" id="PF00781">
    <property type="entry name" value="DAGK_cat"/>
    <property type="match status" value="1"/>
</dbReference>